<evidence type="ECO:0000256" key="5">
    <source>
        <dbReference type="ARBA" id="ARBA00023172"/>
    </source>
</evidence>
<dbReference type="AlphaFoldDB" id="A0A5S9IPQ6"/>
<keyword evidence="3" id="KW-0230">DNA invertase</keyword>
<sequence length="185" mass="21241">MLVGYVRVSTVDQNFDLQIDALKKANCEKIFKDTISGAKSERKGLNEALDYLRSGDTLIVYKLDRLGRSLKHLLEIVNDLQSQGIQFKSIQESIDTSTATGKFFFHITACFAEFERNLIRERTKAGLEAARARGRKGGRKKVLTPEKFNLALKLYKERSHTVDEICQNLGIKRRTFYHYLNNHVQ</sequence>
<proteinExistence type="inferred from homology"/>
<dbReference type="InterPro" id="IPR006119">
    <property type="entry name" value="Resolv_N"/>
</dbReference>
<dbReference type="PROSITE" id="PS51736">
    <property type="entry name" value="RECOMBINASES_3"/>
    <property type="match status" value="1"/>
</dbReference>
<keyword evidence="5" id="KW-0233">DNA recombination</keyword>
<evidence type="ECO:0000256" key="7">
    <source>
        <dbReference type="PROSITE-ProRule" id="PRU10137"/>
    </source>
</evidence>
<protein>
    <submittedName>
        <fullName evidence="9">Resolvase</fullName>
    </submittedName>
</protein>
<dbReference type="PANTHER" id="PTHR30461:SF2">
    <property type="entry name" value="SERINE RECOMBINASE PINE-RELATED"/>
    <property type="match status" value="1"/>
</dbReference>
<dbReference type="RefSeq" id="WP_151968572.1">
    <property type="nucleotide sequence ID" value="NZ_AP019860.1"/>
</dbReference>
<accession>A0A5S9IPQ6</accession>
<dbReference type="SUPFAM" id="SSF46689">
    <property type="entry name" value="Homeodomain-like"/>
    <property type="match status" value="1"/>
</dbReference>
<dbReference type="Gene3D" id="3.40.50.1390">
    <property type="entry name" value="Resolvase, N-terminal catalytic domain"/>
    <property type="match status" value="1"/>
</dbReference>
<dbReference type="InterPro" id="IPR036162">
    <property type="entry name" value="Resolvase-like_N_sf"/>
</dbReference>
<dbReference type="PROSITE" id="PS00397">
    <property type="entry name" value="RECOMBINASES_1"/>
    <property type="match status" value="1"/>
</dbReference>
<dbReference type="Pfam" id="PF00239">
    <property type="entry name" value="Resolvase"/>
    <property type="match status" value="1"/>
</dbReference>
<name>A0A5S9IPQ6_UABAM</name>
<evidence type="ECO:0000256" key="3">
    <source>
        <dbReference type="ARBA" id="ARBA00023100"/>
    </source>
</evidence>
<evidence type="ECO:0000313" key="9">
    <source>
        <dbReference type="EMBL" id="BBM84415.1"/>
    </source>
</evidence>
<dbReference type="GO" id="GO:0000150">
    <property type="term" value="F:DNA strand exchange activity"/>
    <property type="evidence" value="ECO:0007669"/>
    <property type="project" value="UniProtKB-KW"/>
</dbReference>
<evidence type="ECO:0000313" key="10">
    <source>
        <dbReference type="Proteomes" id="UP000326354"/>
    </source>
</evidence>
<dbReference type="InterPro" id="IPR006120">
    <property type="entry name" value="Resolvase_HTH_dom"/>
</dbReference>
<organism evidence="9 10">
    <name type="scientific">Uabimicrobium amorphum</name>
    <dbReference type="NCBI Taxonomy" id="2596890"/>
    <lineage>
        <taxon>Bacteria</taxon>
        <taxon>Pseudomonadati</taxon>
        <taxon>Planctomycetota</taxon>
        <taxon>Candidatus Uabimicrobiia</taxon>
        <taxon>Candidatus Uabimicrobiales</taxon>
        <taxon>Candidatus Uabimicrobiaceae</taxon>
        <taxon>Candidatus Uabimicrobium</taxon>
    </lineage>
</organism>
<dbReference type="InterPro" id="IPR050639">
    <property type="entry name" value="SSR_resolvase"/>
</dbReference>
<keyword evidence="4" id="KW-0238">DNA-binding</keyword>
<evidence type="ECO:0000256" key="6">
    <source>
        <dbReference type="PIRSR" id="PIRSR606118-50"/>
    </source>
</evidence>
<dbReference type="Proteomes" id="UP000326354">
    <property type="component" value="Chromosome"/>
</dbReference>
<dbReference type="Pfam" id="PF02796">
    <property type="entry name" value="HTH_7"/>
    <property type="match status" value="1"/>
</dbReference>
<dbReference type="InterPro" id="IPR009057">
    <property type="entry name" value="Homeodomain-like_sf"/>
</dbReference>
<evidence type="ECO:0000259" key="8">
    <source>
        <dbReference type="PROSITE" id="PS51736"/>
    </source>
</evidence>
<dbReference type="PROSITE" id="PS00398">
    <property type="entry name" value="RECOMBINASES_2"/>
    <property type="match status" value="1"/>
</dbReference>
<dbReference type="KEGG" id="uam:UABAM_02775"/>
<evidence type="ECO:0000256" key="4">
    <source>
        <dbReference type="ARBA" id="ARBA00023125"/>
    </source>
</evidence>
<evidence type="ECO:0000256" key="2">
    <source>
        <dbReference type="ARBA" id="ARBA00022908"/>
    </source>
</evidence>
<dbReference type="Gene3D" id="1.10.10.60">
    <property type="entry name" value="Homeodomain-like"/>
    <property type="match status" value="1"/>
</dbReference>
<dbReference type="FunFam" id="3.40.50.1390:FF:000001">
    <property type="entry name" value="DNA recombinase"/>
    <property type="match status" value="1"/>
</dbReference>
<dbReference type="CDD" id="cd03768">
    <property type="entry name" value="SR_ResInv"/>
    <property type="match status" value="1"/>
</dbReference>
<dbReference type="EMBL" id="AP019860">
    <property type="protein sequence ID" value="BBM84415.1"/>
    <property type="molecule type" value="Genomic_DNA"/>
</dbReference>
<evidence type="ECO:0000256" key="1">
    <source>
        <dbReference type="ARBA" id="ARBA00009913"/>
    </source>
</evidence>
<dbReference type="GO" id="GO:0015074">
    <property type="term" value="P:DNA integration"/>
    <property type="evidence" value="ECO:0007669"/>
    <property type="project" value="UniProtKB-KW"/>
</dbReference>
<feature type="domain" description="Resolvase/invertase-type recombinase catalytic" evidence="8">
    <location>
        <begin position="1"/>
        <end position="134"/>
    </location>
</feature>
<keyword evidence="2" id="KW-0229">DNA integration</keyword>
<comment type="similarity">
    <text evidence="1">Belongs to the site-specific recombinase resolvase family.</text>
</comment>
<reference evidence="9 10" key="1">
    <citation type="submission" date="2019-08" db="EMBL/GenBank/DDBJ databases">
        <title>Complete genome sequence of Candidatus Uab amorphum.</title>
        <authorList>
            <person name="Shiratori T."/>
            <person name="Suzuki S."/>
            <person name="Kakizawa Y."/>
            <person name="Ishida K."/>
        </authorList>
    </citation>
    <scope>NUCLEOTIDE SEQUENCE [LARGE SCALE GENOMIC DNA]</scope>
    <source>
        <strain evidence="9 10">SRT547</strain>
    </source>
</reference>
<gene>
    <name evidence="9" type="ORF">UABAM_02775</name>
</gene>
<dbReference type="OrthoDB" id="9797501at2"/>
<dbReference type="SMART" id="SM00857">
    <property type="entry name" value="Resolvase"/>
    <property type="match status" value="1"/>
</dbReference>
<dbReference type="InterPro" id="IPR006118">
    <property type="entry name" value="Recombinase_CS"/>
</dbReference>
<dbReference type="PANTHER" id="PTHR30461">
    <property type="entry name" value="DNA-INVERTASE FROM LAMBDOID PROPHAGE"/>
    <property type="match status" value="1"/>
</dbReference>
<dbReference type="SUPFAM" id="SSF53041">
    <property type="entry name" value="Resolvase-like"/>
    <property type="match status" value="1"/>
</dbReference>
<keyword evidence="10" id="KW-1185">Reference proteome</keyword>
<feature type="active site" description="O-(5'-phospho-DNA)-serine intermediate" evidence="6 7">
    <location>
        <position position="9"/>
    </location>
</feature>
<dbReference type="GO" id="GO:0003677">
    <property type="term" value="F:DNA binding"/>
    <property type="evidence" value="ECO:0007669"/>
    <property type="project" value="UniProtKB-KW"/>
</dbReference>